<dbReference type="PANTHER" id="PTHR10361">
    <property type="entry name" value="SODIUM-BILE ACID COTRANSPORTER"/>
    <property type="match status" value="1"/>
</dbReference>
<dbReference type="Proteomes" id="UP000199288">
    <property type="component" value="Unassembled WGS sequence"/>
</dbReference>
<keyword evidence="7" id="KW-1185">Reference proteome</keyword>
<sequence>MSTDTSPRTSARTDANERNATIAVTVFPILVIAGAVIAYLAPGSIAPTLGPWVTIMLGVIMFAMGLTLTPPDFLLVAKRPLPILIGVIAQYVIMPLAGWGIATVLGLPPELAVGVILVGCAPGGTSSNVVTYLAKGDVALSVTMTSISTLLAPILTPLLALWLAGQRMDVDGGAMALSIVKVVLIPVLAGLLLRFLLPGLVTKVLPALPWLSVAGITGVVMAVVAGSADKIASAAAIIMLAVVIHNAIGYGLGYGLAKVTGQREAACRATAVEVGMQNSGLAATLAATFVSPLAALPAAIFSVWHNLSGALLAAFFRRRPIADEAEPVTR</sequence>
<comment type="subcellular location">
    <subcellularLocation>
        <location evidence="1">Membrane</location>
        <topology evidence="1">Multi-pass membrane protein</topology>
    </subcellularLocation>
</comment>
<dbReference type="PANTHER" id="PTHR10361:SF28">
    <property type="entry name" value="P3 PROTEIN-RELATED"/>
    <property type="match status" value="1"/>
</dbReference>
<feature type="transmembrane region" description="Helical" evidence="5">
    <location>
        <begin position="81"/>
        <end position="105"/>
    </location>
</feature>
<evidence type="ECO:0000256" key="1">
    <source>
        <dbReference type="ARBA" id="ARBA00004141"/>
    </source>
</evidence>
<evidence type="ECO:0000256" key="2">
    <source>
        <dbReference type="ARBA" id="ARBA00022692"/>
    </source>
</evidence>
<feature type="transmembrane region" description="Helical" evidence="5">
    <location>
        <begin position="111"/>
        <end position="133"/>
    </location>
</feature>
<evidence type="ECO:0000256" key="4">
    <source>
        <dbReference type="ARBA" id="ARBA00023136"/>
    </source>
</evidence>
<evidence type="ECO:0000313" key="7">
    <source>
        <dbReference type="Proteomes" id="UP000199288"/>
    </source>
</evidence>
<evidence type="ECO:0000256" key="3">
    <source>
        <dbReference type="ARBA" id="ARBA00022989"/>
    </source>
</evidence>
<dbReference type="RefSeq" id="WP_092566189.1">
    <property type="nucleotide sequence ID" value="NZ_FNQV01000023.1"/>
</dbReference>
<dbReference type="Pfam" id="PF01758">
    <property type="entry name" value="SBF"/>
    <property type="match status" value="1"/>
</dbReference>
<gene>
    <name evidence="6" type="ORF">SAMN02910418_02404</name>
</gene>
<keyword evidence="4 5" id="KW-0472">Membrane</keyword>
<dbReference type="Gene3D" id="1.20.1530.20">
    <property type="match status" value="1"/>
</dbReference>
<name>A0A1H4E1D7_9ACTO</name>
<dbReference type="EMBL" id="FNQV01000023">
    <property type="protein sequence ID" value="SEA78370.1"/>
    <property type="molecule type" value="Genomic_DNA"/>
</dbReference>
<evidence type="ECO:0000313" key="6">
    <source>
        <dbReference type="EMBL" id="SEA78370.1"/>
    </source>
</evidence>
<dbReference type="InterPro" id="IPR002657">
    <property type="entry name" value="BilAc:Na_symport/Acr3"/>
</dbReference>
<dbReference type="GO" id="GO:0016020">
    <property type="term" value="C:membrane"/>
    <property type="evidence" value="ECO:0007669"/>
    <property type="project" value="UniProtKB-SubCell"/>
</dbReference>
<feature type="transmembrane region" description="Helical" evidence="5">
    <location>
        <begin position="269"/>
        <end position="290"/>
    </location>
</feature>
<reference evidence="7" key="1">
    <citation type="submission" date="2016-10" db="EMBL/GenBank/DDBJ databases">
        <authorList>
            <person name="Varghese N."/>
            <person name="Submissions S."/>
        </authorList>
    </citation>
    <scope>NUCLEOTIDE SEQUENCE [LARGE SCALE GENOMIC DNA]</scope>
    <source>
        <strain evidence="7">KPR-1</strain>
    </source>
</reference>
<keyword evidence="3 5" id="KW-1133">Transmembrane helix</keyword>
<feature type="transmembrane region" description="Helical" evidence="5">
    <location>
        <begin position="20"/>
        <end position="40"/>
    </location>
</feature>
<protein>
    <submittedName>
        <fullName evidence="6">Bile acid:Na+ symporter, BASS family</fullName>
    </submittedName>
</protein>
<feature type="transmembrane region" description="Helical" evidence="5">
    <location>
        <begin position="204"/>
        <end position="225"/>
    </location>
</feature>
<dbReference type="AlphaFoldDB" id="A0A1H4E1D7"/>
<dbReference type="InterPro" id="IPR038770">
    <property type="entry name" value="Na+/solute_symporter_sf"/>
</dbReference>
<evidence type="ECO:0000256" key="5">
    <source>
        <dbReference type="SAM" id="Phobius"/>
    </source>
</evidence>
<dbReference type="OrthoDB" id="9806785at2"/>
<feature type="transmembrane region" description="Helical" evidence="5">
    <location>
        <begin position="231"/>
        <end position="257"/>
    </location>
</feature>
<accession>A0A1H4E1D7</accession>
<dbReference type="InterPro" id="IPR004710">
    <property type="entry name" value="Bilac:Na_transpt"/>
</dbReference>
<feature type="transmembrane region" description="Helical" evidence="5">
    <location>
        <begin position="140"/>
        <end position="163"/>
    </location>
</feature>
<feature type="transmembrane region" description="Helical" evidence="5">
    <location>
        <begin position="175"/>
        <end position="197"/>
    </location>
</feature>
<organism evidence="6 7">
    <name type="scientific">Bowdeniella nasicola</name>
    <dbReference type="NCBI Taxonomy" id="208480"/>
    <lineage>
        <taxon>Bacteria</taxon>
        <taxon>Bacillati</taxon>
        <taxon>Actinomycetota</taxon>
        <taxon>Actinomycetes</taxon>
        <taxon>Actinomycetales</taxon>
        <taxon>Actinomycetaceae</taxon>
        <taxon>Bowdeniella</taxon>
    </lineage>
</organism>
<proteinExistence type="predicted"/>
<feature type="transmembrane region" description="Helical" evidence="5">
    <location>
        <begin position="52"/>
        <end position="69"/>
    </location>
</feature>
<keyword evidence="2 5" id="KW-0812">Transmembrane</keyword>